<reference evidence="5 6" key="1">
    <citation type="submission" date="2020-04" db="EMBL/GenBank/DDBJ databases">
        <authorList>
            <person name="Yoon J."/>
        </authorList>
    </citation>
    <scope>NUCLEOTIDE SEQUENCE [LARGE SCALE GENOMIC DNA]</scope>
    <source>
        <strain evidence="5 6">KMU-115</strain>
    </source>
</reference>
<accession>A0A7X6JZ95</accession>
<dbReference type="GO" id="GO:0000287">
    <property type="term" value="F:magnesium ion binding"/>
    <property type="evidence" value="ECO:0007669"/>
    <property type="project" value="TreeGrafter"/>
</dbReference>
<dbReference type="RefSeq" id="WP_168622943.1">
    <property type="nucleotide sequence ID" value="NZ_JAAZQQ010000002.1"/>
</dbReference>
<comment type="cofactor">
    <cofactor evidence="1">
        <name>Mg(2+)</name>
        <dbReference type="ChEBI" id="CHEBI:18420"/>
    </cofactor>
</comment>
<dbReference type="GO" id="GO:0016052">
    <property type="term" value="P:carbohydrate catabolic process"/>
    <property type="evidence" value="ECO:0007669"/>
    <property type="project" value="TreeGrafter"/>
</dbReference>
<keyword evidence="3" id="KW-0460">Magnesium</keyword>
<evidence type="ECO:0000313" key="5">
    <source>
        <dbReference type="EMBL" id="NKX44578.1"/>
    </source>
</evidence>
<feature type="domain" description="Mandelate racemase/muconate lactonizing enzyme C-terminal" evidence="4">
    <location>
        <begin position="142"/>
        <end position="241"/>
    </location>
</feature>
<dbReference type="Pfam" id="PF13378">
    <property type="entry name" value="MR_MLE_C"/>
    <property type="match status" value="1"/>
</dbReference>
<evidence type="ECO:0000256" key="3">
    <source>
        <dbReference type="ARBA" id="ARBA00022842"/>
    </source>
</evidence>
<name>A0A7X6JZ95_9RHOB</name>
<evidence type="ECO:0000256" key="1">
    <source>
        <dbReference type="ARBA" id="ARBA00001946"/>
    </source>
</evidence>
<dbReference type="Gene3D" id="3.20.20.120">
    <property type="entry name" value="Enolase-like C-terminal domain"/>
    <property type="match status" value="1"/>
</dbReference>
<dbReference type="InterPro" id="IPR036849">
    <property type="entry name" value="Enolase-like_C_sf"/>
</dbReference>
<dbReference type="InterPro" id="IPR029065">
    <property type="entry name" value="Enolase_C-like"/>
</dbReference>
<dbReference type="SMART" id="SM00922">
    <property type="entry name" value="MR_MLE"/>
    <property type="match status" value="1"/>
</dbReference>
<comment type="caution">
    <text evidence="5">The sequence shown here is derived from an EMBL/GenBank/DDBJ whole genome shotgun (WGS) entry which is preliminary data.</text>
</comment>
<keyword evidence="2" id="KW-0479">Metal-binding</keyword>
<evidence type="ECO:0000259" key="4">
    <source>
        <dbReference type="SMART" id="SM00922"/>
    </source>
</evidence>
<evidence type="ECO:0000313" key="6">
    <source>
        <dbReference type="Proteomes" id="UP000526408"/>
    </source>
</evidence>
<dbReference type="InterPro" id="IPR013342">
    <property type="entry name" value="Mandelate_racemase_C"/>
</dbReference>
<dbReference type="SFLD" id="SFLDS00001">
    <property type="entry name" value="Enolase"/>
    <property type="match status" value="1"/>
</dbReference>
<dbReference type="SUPFAM" id="SSF54826">
    <property type="entry name" value="Enolase N-terminal domain-like"/>
    <property type="match status" value="1"/>
</dbReference>
<dbReference type="PANTHER" id="PTHR13794:SF58">
    <property type="entry name" value="MITOCHONDRIAL ENOLASE SUPERFAMILY MEMBER 1"/>
    <property type="match status" value="1"/>
</dbReference>
<evidence type="ECO:0000256" key="2">
    <source>
        <dbReference type="ARBA" id="ARBA00022723"/>
    </source>
</evidence>
<dbReference type="InterPro" id="IPR029017">
    <property type="entry name" value="Enolase-like_N"/>
</dbReference>
<proteinExistence type="predicted"/>
<dbReference type="Gene3D" id="3.30.390.10">
    <property type="entry name" value="Enolase-like, N-terminal domain"/>
    <property type="match status" value="1"/>
</dbReference>
<dbReference type="Pfam" id="PF02746">
    <property type="entry name" value="MR_MLE_N"/>
    <property type="match status" value="1"/>
</dbReference>
<organism evidence="5 6">
    <name type="scientific">Roseicyclus persicicus</name>
    <dbReference type="NCBI Taxonomy" id="2650661"/>
    <lineage>
        <taxon>Bacteria</taxon>
        <taxon>Pseudomonadati</taxon>
        <taxon>Pseudomonadota</taxon>
        <taxon>Alphaproteobacteria</taxon>
        <taxon>Rhodobacterales</taxon>
        <taxon>Roseobacteraceae</taxon>
        <taxon>Roseicyclus</taxon>
    </lineage>
</organism>
<dbReference type="InterPro" id="IPR013341">
    <property type="entry name" value="Mandelate_racemase_N_dom"/>
</dbReference>
<gene>
    <name evidence="5" type="ORF">HCU73_08250</name>
</gene>
<dbReference type="GO" id="GO:0016836">
    <property type="term" value="F:hydro-lyase activity"/>
    <property type="evidence" value="ECO:0007669"/>
    <property type="project" value="TreeGrafter"/>
</dbReference>
<dbReference type="EMBL" id="JAAZQQ010000002">
    <property type="protein sequence ID" value="NKX44578.1"/>
    <property type="molecule type" value="Genomic_DNA"/>
</dbReference>
<dbReference type="SUPFAM" id="SSF51604">
    <property type="entry name" value="Enolase C-terminal domain-like"/>
    <property type="match status" value="1"/>
</dbReference>
<dbReference type="Proteomes" id="UP000526408">
    <property type="component" value="Unassembled WGS sequence"/>
</dbReference>
<dbReference type="InterPro" id="IPR046945">
    <property type="entry name" value="RHMD-like"/>
</dbReference>
<keyword evidence="6" id="KW-1185">Reference proteome</keyword>
<protein>
    <submittedName>
        <fullName evidence="5">Mandelate racemase/muconate lactonizing enzyme family protein</fullName>
    </submittedName>
</protein>
<dbReference type="PANTHER" id="PTHR13794">
    <property type="entry name" value="ENOLASE SUPERFAMILY, MANDELATE RACEMASE"/>
    <property type="match status" value="1"/>
</dbReference>
<dbReference type="AlphaFoldDB" id="A0A7X6JZ95"/>
<sequence length="363" mass="36360">MECISAGPLRVHAAVHRAEAAPGDPAPYAGEDSFTFVRVRVTDADGVTGDGFTGRFCAAEVAHLLNGAVAEALAAPGPVPDLARKFNPRGMTGVVVSALSALDVALRDLAGKRAGRSVAAMLGGRRPAAPVDVTCGFPALDTDALVAACAAEVAAGAHGVKVLVAAKGRGVAEDLARVAAVRAAIGDGAALIADANCGWDLDSARAFARGAGDLNLAFLEEPVRGNDRHALAALAAEAPMPLGAGQMEQDADRFALLAEAGVAVIQPNAVFAGGIGAAVTAARAAEAAGCAVSPAGGWDLVNLHWMCGAMASGAVELHRAQGRIARLLMERPPEMAGGVLVVSEAPGLGLSPDEDRLAACRVG</sequence>